<dbReference type="Pfam" id="PF00392">
    <property type="entry name" value="GntR"/>
    <property type="match status" value="1"/>
</dbReference>
<feature type="domain" description="HTH gntR-type" evidence="4">
    <location>
        <begin position="17"/>
        <end position="84"/>
    </location>
</feature>
<accession>A0ABZ2U2R4</accession>
<evidence type="ECO:0000256" key="3">
    <source>
        <dbReference type="ARBA" id="ARBA00023163"/>
    </source>
</evidence>
<keyword evidence="3" id="KW-0804">Transcription</keyword>
<evidence type="ECO:0000256" key="2">
    <source>
        <dbReference type="ARBA" id="ARBA00023125"/>
    </source>
</evidence>
<keyword evidence="1" id="KW-0805">Transcription regulation</keyword>
<dbReference type="EMBL" id="CP136137">
    <property type="protein sequence ID" value="WYY07912.1"/>
    <property type="molecule type" value="Genomic_DNA"/>
</dbReference>
<dbReference type="Proteomes" id="UP001479933">
    <property type="component" value="Chromosome"/>
</dbReference>
<dbReference type="InterPro" id="IPR036388">
    <property type="entry name" value="WH-like_DNA-bd_sf"/>
</dbReference>
<dbReference type="Gene3D" id="1.10.10.10">
    <property type="entry name" value="Winged helix-like DNA-binding domain superfamily/Winged helix DNA-binding domain"/>
    <property type="match status" value="1"/>
</dbReference>
<proteinExistence type="predicted"/>
<dbReference type="SMART" id="SM00345">
    <property type="entry name" value="HTH_GNTR"/>
    <property type="match status" value="1"/>
</dbReference>
<evidence type="ECO:0000313" key="6">
    <source>
        <dbReference type="Proteomes" id="UP001479933"/>
    </source>
</evidence>
<keyword evidence="2" id="KW-0238">DNA-binding</keyword>
<dbReference type="PANTHER" id="PTHR43537">
    <property type="entry name" value="TRANSCRIPTIONAL REGULATOR, GNTR FAMILY"/>
    <property type="match status" value="1"/>
</dbReference>
<dbReference type="InterPro" id="IPR000524">
    <property type="entry name" value="Tscrpt_reg_HTH_GntR"/>
</dbReference>
<dbReference type="CDD" id="cd07377">
    <property type="entry name" value="WHTH_GntR"/>
    <property type="match status" value="1"/>
</dbReference>
<evidence type="ECO:0000259" key="4">
    <source>
        <dbReference type="PROSITE" id="PS50949"/>
    </source>
</evidence>
<reference evidence="5 6" key="1">
    <citation type="journal article" date="2023" name="Virus Evol.">
        <title>Computational host range prediction-The good, the bad, and the ugly.</title>
        <authorList>
            <person name="Howell A.A."/>
            <person name="Versoza C.J."/>
            <person name="Pfeifer S.P."/>
        </authorList>
    </citation>
    <scope>NUCLEOTIDE SEQUENCE [LARGE SCALE GENOMIC DNA]</scope>
    <source>
        <strain evidence="5 6">1610/1b</strain>
    </source>
</reference>
<dbReference type="InterPro" id="IPR008920">
    <property type="entry name" value="TF_FadR/GntR_C"/>
</dbReference>
<protein>
    <submittedName>
        <fullName evidence="5">GntR family transcriptional regulator</fullName>
    </submittedName>
</protein>
<evidence type="ECO:0000256" key="1">
    <source>
        <dbReference type="ARBA" id="ARBA00023015"/>
    </source>
</evidence>
<dbReference type="SMART" id="SM00895">
    <property type="entry name" value="FCD"/>
    <property type="match status" value="1"/>
</dbReference>
<evidence type="ECO:0000313" key="5">
    <source>
        <dbReference type="EMBL" id="WYY07912.1"/>
    </source>
</evidence>
<dbReference type="SUPFAM" id="SSF46785">
    <property type="entry name" value="Winged helix' DNA-binding domain"/>
    <property type="match status" value="1"/>
</dbReference>
<dbReference type="InterPro" id="IPR036390">
    <property type="entry name" value="WH_DNA-bd_sf"/>
</dbReference>
<dbReference type="PANTHER" id="PTHR43537:SF45">
    <property type="entry name" value="GNTR FAMILY REGULATORY PROTEIN"/>
    <property type="match status" value="1"/>
</dbReference>
<dbReference type="PROSITE" id="PS50949">
    <property type="entry name" value="HTH_GNTR"/>
    <property type="match status" value="1"/>
</dbReference>
<dbReference type="Pfam" id="PF07729">
    <property type="entry name" value="FCD"/>
    <property type="match status" value="1"/>
</dbReference>
<sequence>MMAADGFAGLGNAVQRKGSAQQLADEILGRILGGDISPGTPLRESVVAREAGVARNTVREAIRILVADGLVQHFPNRGAAVCELTGDDVRDLYRVRLMAELEGIRSATGLSPAQQATFEQSLAAFGEAAESNDPNAFVAADLNFHTLLVDLAGSPRLDRLYRSITNEVRFGFSLLTAADREVEYSEPLVSEHRAIYQALAGGKLDRCAELLTEHLEHYKCRMADLVERRSEQRPAAAGE</sequence>
<keyword evidence="6" id="KW-1185">Reference proteome</keyword>
<dbReference type="Gene3D" id="1.20.120.530">
    <property type="entry name" value="GntR ligand-binding domain-like"/>
    <property type="match status" value="1"/>
</dbReference>
<dbReference type="RefSeq" id="WP_084247601.1">
    <property type="nucleotide sequence ID" value="NZ_CP136137.1"/>
</dbReference>
<name>A0ABZ2U2R4_9ACTN</name>
<organism evidence="5 6">
    <name type="scientific">Gordonia hydrophobica</name>
    <dbReference type="NCBI Taxonomy" id="40516"/>
    <lineage>
        <taxon>Bacteria</taxon>
        <taxon>Bacillati</taxon>
        <taxon>Actinomycetota</taxon>
        <taxon>Actinomycetes</taxon>
        <taxon>Mycobacteriales</taxon>
        <taxon>Gordoniaceae</taxon>
        <taxon>Gordonia</taxon>
    </lineage>
</organism>
<dbReference type="SUPFAM" id="SSF48008">
    <property type="entry name" value="GntR ligand-binding domain-like"/>
    <property type="match status" value="1"/>
</dbReference>
<gene>
    <name evidence="5" type="ORF">RVF87_02155</name>
</gene>
<dbReference type="InterPro" id="IPR011711">
    <property type="entry name" value="GntR_C"/>
</dbReference>